<dbReference type="RefSeq" id="WP_169228186.1">
    <property type="nucleotide sequence ID" value="NZ_JABBGC010000003.1"/>
</dbReference>
<name>A0A848GWV5_9BACT</name>
<sequence>MHTFHIPVMGLAYTIDSPVKVARFGISSVISIIEDRLIEMMRSHYYPTVGETYRPIPATEPDYRARRITDYLNLVNRIVKEQVEQLKNKAFEAGSEIVRYFDMLPEQHPLKHMYRQMTSTTDAGEKATLASRLSNAVKPGSIDVNIMTKTDKDNFDKNGQPIADGSDAIAALRGYVNSDLTDSSIVFSAGMNPRLYNYLEKCPQFNADATGNFSKKIIVKVSDFRSALIQGKYLAKKGIWVSEFRIESGLNCGGHAFPSDGTLMGPIMEEFKLRRQELIDTLFALYNPALANKGLTTFQSAPPLKISAQGGIGTAAEDQLLHTYYGLDSTGWGTPFLLVPEATTVDADTRQRLREATTADLTLSYHSPLGARFHYLKGSTAEEERLARIQAGKPGSPCTEKHLSFNTEFTEKPICTASRQYQRLKVAQLQSLQLPEDVYLEQLESVLDKECLCVGLSNAAAIEYEQPFVKGRHTVNICPGPGIAYFNKEVSLQTMTDHIYGRQDILEGNARPHMFITELKLYLDYLTEQLEKARRQDTLTQQQKYFRTFSEQLTKGIDYYHHLTTTGVLPPEELLTDLEQANLQLTNIIEAYALV</sequence>
<keyword evidence="2" id="KW-1185">Reference proteome</keyword>
<evidence type="ECO:0000313" key="2">
    <source>
        <dbReference type="Proteomes" id="UP000583266"/>
    </source>
</evidence>
<proteinExistence type="predicted"/>
<dbReference type="Proteomes" id="UP000583266">
    <property type="component" value="Unassembled WGS sequence"/>
</dbReference>
<organism evidence="1 2">
    <name type="scientific">Chitinophaga fulva</name>
    <dbReference type="NCBI Taxonomy" id="2728842"/>
    <lineage>
        <taxon>Bacteria</taxon>
        <taxon>Pseudomonadati</taxon>
        <taxon>Bacteroidota</taxon>
        <taxon>Chitinophagia</taxon>
        <taxon>Chitinophagales</taxon>
        <taxon>Chitinophagaceae</taxon>
        <taxon>Chitinophaga</taxon>
    </lineage>
</organism>
<reference evidence="1 2" key="1">
    <citation type="submission" date="2020-04" db="EMBL/GenBank/DDBJ databases">
        <title>Chitinophaga sp. G-6-1-13 sp. nov., isolated from soil.</title>
        <authorList>
            <person name="Dahal R.H."/>
            <person name="Chaudhary D.K."/>
        </authorList>
    </citation>
    <scope>NUCLEOTIDE SEQUENCE [LARGE SCALE GENOMIC DNA]</scope>
    <source>
        <strain evidence="1 2">G-6-1-13</strain>
    </source>
</reference>
<accession>A0A848GWV5</accession>
<dbReference type="EMBL" id="JABBGC010000003">
    <property type="protein sequence ID" value="NML41133.1"/>
    <property type="molecule type" value="Genomic_DNA"/>
</dbReference>
<comment type="caution">
    <text evidence="1">The sequence shown here is derived from an EMBL/GenBank/DDBJ whole genome shotgun (WGS) entry which is preliminary data.</text>
</comment>
<protein>
    <submittedName>
        <fullName evidence="1">Uncharacterized protein</fullName>
    </submittedName>
</protein>
<dbReference type="AlphaFoldDB" id="A0A848GWV5"/>
<gene>
    <name evidence="1" type="ORF">HHL17_28320</name>
</gene>
<evidence type="ECO:0000313" key="1">
    <source>
        <dbReference type="EMBL" id="NML41133.1"/>
    </source>
</evidence>